<evidence type="ECO:0000256" key="9">
    <source>
        <dbReference type="HAMAP-Rule" id="MF_00424"/>
    </source>
</evidence>
<dbReference type="Proteomes" id="UP001281203">
    <property type="component" value="Unassembled WGS sequence"/>
</dbReference>
<dbReference type="SMART" id="SM01194">
    <property type="entry name" value="eRF1_1"/>
    <property type="match status" value="1"/>
</dbReference>
<protein>
    <recommendedName>
        <fullName evidence="5 9">Peptide chain release factor subunit 1</fullName>
    </recommendedName>
    <alternativeName>
        <fullName evidence="8 9">Translation termination factor aRF1</fullName>
    </alternativeName>
</protein>
<dbReference type="InterPro" id="IPR005142">
    <property type="entry name" value="eRF1_3"/>
</dbReference>
<dbReference type="InterPro" id="IPR024049">
    <property type="entry name" value="eRF1_1_sf"/>
</dbReference>
<organism evidence="11 12">
    <name type="scientific">Methanoculleus caldifontis</name>
    <dbReference type="NCBI Taxonomy" id="2651577"/>
    <lineage>
        <taxon>Archaea</taxon>
        <taxon>Methanobacteriati</taxon>
        <taxon>Methanobacteriota</taxon>
        <taxon>Stenosarchaea group</taxon>
        <taxon>Methanomicrobia</taxon>
        <taxon>Methanomicrobiales</taxon>
        <taxon>Methanomicrobiaceae</taxon>
        <taxon>Methanoculleus</taxon>
    </lineage>
</organism>
<evidence type="ECO:0000256" key="3">
    <source>
        <dbReference type="ARBA" id="ARBA00005326"/>
    </source>
</evidence>
<dbReference type="RefSeq" id="WP_317063751.1">
    <property type="nucleotide sequence ID" value="NZ_WBKO01000001.1"/>
</dbReference>
<evidence type="ECO:0000256" key="4">
    <source>
        <dbReference type="ARBA" id="ARBA00011520"/>
    </source>
</evidence>
<feature type="domain" description="eRF1/Pelota-like N-terminal" evidence="10">
    <location>
        <begin position="9"/>
        <end position="142"/>
    </location>
</feature>
<dbReference type="EMBL" id="WBKO01000001">
    <property type="protein sequence ID" value="MDV2480781.1"/>
    <property type="molecule type" value="Genomic_DNA"/>
</dbReference>
<dbReference type="Gene3D" id="3.30.960.10">
    <property type="entry name" value="eRF1 domain 1"/>
    <property type="match status" value="1"/>
</dbReference>
<dbReference type="Gene3D" id="3.30.1330.30">
    <property type="match status" value="1"/>
</dbReference>
<evidence type="ECO:0000256" key="2">
    <source>
        <dbReference type="ARBA" id="ARBA00004496"/>
    </source>
</evidence>
<dbReference type="Gene3D" id="3.30.420.60">
    <property type="entry name" value="eRF1 domain 2"/>
    <property type="match status" value="1"/>
</dbReference>
<proteinExistence type="inferred from homology"/>
<dbReference type="HAMAP" id="MF_00424">
    <property type="entry name" value="Rel_fact_arch_1"/>
    <property type="match status" value="1"/>
</dbReference>
<dbReference type="PANTHER" id="PTHR10113">
    <property type="entry name" value="PEPTIDE CHAIN RELEASE FACTOR SUBUNIT 1"/>
    <property type="match status" value="1"/>
</dbReference>
<dbReference type="SUPFAM" id="SSF53137">
    <property type="entry name" value="Translational machinery components"/>
    <property type="match status" value="1"/>
</dbReference>
<dbReference type="Pfam" id="PF03463">
    <property type="entry name" value="eRF1_1"/>
    <property type="match status" value="1"/>
</dbReference>
<evidence type="ECO:0000313" key="11">
    <source>
        <dbReference type="EMBL" id="MDV2480781.1"/>
    </source>
</evidence>
<dbReference type="InterPro" id="IPR004403">
    <property type="entry name" value="Peptide_chain-rel_eRF1/aRF1"/>
</dbReference>
<dbReference type="SUPFAM" id="SSF55481">
    <property type="entry name" value="N-terminal domain of eukaryotic peptide chain release factor subunit 1, ERF1"/>
    <property type="match status" value="1"/>
</dbReference>
<dbReference type="Pfam" id="PF03464">
    <property type="entry name" value="eRF1_2"/>
    <property type="match status" value="1"/>
</dbReference>
<dbReference type="Pfam" id="PF03465">
    <property type="entry name" value="eRF1_3"/>
    <property type="match status" value="1"/>
</dbReference>
<evidence type="ECO:0000256" key="1">
    <source>
        <dbReference type="ARBA" id="ARBA00002832"/>
    </source>
</evidence>
<accession>A0ABU3WYH9</accession>
<comment type="caution">
    <text evidence="11">The sequence shown here is derived from an EMBL/GenBank/DDBJ whole genome shotgun (WGS) entry which is preliminary data.</text>
</comment>
<comment type="subunit">
    <text evidence="4 9">Heterodimer of two subunits, one of which binds GTP.</text>
</comment>
<evidence type="ECO:0000313" key="12">
    <source>
        <dbReference type="Proteomes" id="UP001281203"/>
    </source>
</evidence>
<dbReference type="InterPro" id="IPR029064">
    <property type="entry name" value="Ribosomal_eL30-like_sf"/>
</dbReference>
<sequence length="425" mass="47847">MEETQSQEMDTPRKRYEFKKMLERLAEKEGSGTELITLYIPPDKQIYDVTAQLRDEFGQCANIKSKQTRTNVQSAISSILSRLKYYKRPPEHGMAVFCGTINIGGDRTDLDCEIIEPPEPLNTYMYRCSSTFELEPLQQMLGEKEVYGLIVLDRREAYIGFLRGSRIEAIRGATSTVPGKQRKGGQSSVRFQRLRLIAINEFYKKIGDLASEIFLAEKDFFERFKGVLIGGPTPTKEEFEAGGFLHHELQKRIIGLFDVSYTNESGLAELVENASDALKGLDIIKEKNVMNRFLQELVKDDGPAAYGEESVRKNLELGAVDTLLLSDKLRRARLKLACPTGDYTEERTVSLEPGKHIKDLDFGTCPNDGSSLYVAEESDIIDELTALADQSNTTVRIISDDFEEGSMLYNAFGGIAAILRYRTGY</sequence>
<dbReference type="Gene3D" id="1.20.5.170">
    <property type="match status" value="1"/>
</dbReference>
<evidence type="ECO:0000256" key="5">
    <source>
        <dbReference type="ARBA" id="ARBA00019723"/>
    </source>
</evidence>
<dbReference type="InterPro" id="IPR020918">
    <property type="entry name" value="Peptide_chain-rel_aRF1"/>
</dbReference>
<gene>
    <name evidence="9 11" type="primary">prf1</name>
    <name evidence="11" type="ORF">F8E02_01915</name>
</gene>
<keyword evidence="6 9" id="KW-0963">Cytoplasm</keyword>
<evidence type="ECO:0000256" key="6">
    <source>
        <dbReference type="ARBA" id="ARBA00022490"/>
    </source>
</evidence>
<keyword evidence="12" id="KW-1185">Reference proteome</keyword>
<comment type="function">
    <text evidence="1 9">Directs the termination of nascent peptide synthesis (translation) in response to the termination codons UAA, UAG and UGA.</text>
</comment>
<name>A0ABU3WYH9_9EURY</name>
<comment type="similarity">
    <text evidence="3 9">Belongs to the eukaryotic release factor 1 family.</text>
</comment>
<dbReference type="InterPro" id="IPR005140">
    <property type="entry name" value="eRF1_Pelota-like_N"/>
</dbReference>
<dbReference type="SUPFAM" id="SSF55315">
    <property type="entry name" value="L30e-like"/>
    <property type="match status" value="1"/>
</dbReference>
<evidence type="ECO:0000259" key="10">
    <source>
        <dbReference type="SMART" id="SM01194"/>
    </source>
</evidence>
<keyword evidence="7 9" id="KW-0648">Protein biosynthesis</keyword>
<evidence type="ECO:0000256" key="7">
    <source>
        <dbReference type="ARBA" id="ARBA00022917"/>
    </source>
</evidence>
<dbReference type="InterPro" id="IPR005141">
    <property type="entry name" value="eRF1_2"/>
</dbReference>
<dbReference type="InterPro" id="IPR042226">
    <property type="entry name" value="eFR1_2_sf"/>
</dbReference>
<evidence type="ECO:0000256" key="8">
    <source>
        <dbReference type="ARBA" id="ARBA00031168"/>
    </source>
</evidence>
<comment type="subcellular location">
    <subcellularLocation>
        <location evidence="2 9">Cytoplasm</location>
    </subcellularLocation>
</comment>
<reference evidence="11 12" key="1">
    <citation type="submission" date="2019-10" db="EMBL/GenBank/DDBJ databases">
        <title>Isolation and characterization of Methanoculleus sp. Wushi-C6 from a hot spring well.</title>
        <authorList>
            <person name="Chen S.-C."/>
            <person name="Lan Z.-H."/>
            <person name="You Y.-T."/>
            <person name="Lai M.-C."/>
        </authorList>
    </citation>
    <scope>NUCLEOTIDE SEQUENCE [LARGE SCALE GENOMIC DNA]</scope>
    <source>
        <strain evidence="11 12">Wushi-C6</strain>
    </source>
</reference>
<dbReference type="NCBIfam" id="TIGR03676">
    <property type="entry name" value="aRF1_eRF1"/>
    <property type="match status" value="1"/>
</dbReference>